<protein>
    <submittedName>
        <fullName evidence="2">Uncharacterized protein</fullName>
    </submittedName>
</protein>
<dbReference type="EMBL" id="BOMW01000063">
    <property type="protein sequence ID" value="GIF08473.1"/>
    <property type="molecule type" value="Genomic_DNA"/>
</dbReference>
<proteinExistence type="predicted"/>
<feature type="compositionally biased region" description="Polar residues" evidence="1">
    <location>
        <begin position="28"/>
        <end position="37"/>
    </location>
</feature>
<evidence type="ECO:0000256" key="1">
    <source>
        <dbReference type="SAM" id="MobiDB-lite"/>
    </source>
</evidence>
<evidence type="ECO:0000313" key="2">
    <source>
        <dbReference type="EMBL" id="GIF08473.1"/>
    </source>
</evidence>
<dbReference type="Proteomes" id="UP000629619">
    <property type="component" value="Unassembled WGS sequence"/>
</dbReference>
<organism evidence="2 3">
    <name type="scientific">Actinoplanes siamensis</name>
    <dbReference type="NCBI Taxonomy" id="1223317"/>
    <lineage>
        <taxon>Bacteria</taxon>
        <taxon>Bacillati</taxon>
        <taxon>Actinomycetota</taxon>
        <taxon>Actinomycetes</taxon>
        <taxon>Micromonosporales</taxon>
        <taxon>Micromonosporaceae</taxon>
        <taxon>Actinoplanes</taxon>
    </lineage>
</organism>
<sequence length="321" mass="35891">MGAGLAHLAYLQRTVGNQAVNALIAQRAPSQQTTTEAGPSGGRKRERSESVEEEEANNRQRLDDEGQLDEGVITPELRQWLQSKGKLDSEYPDVAPKKVHLIKKEDPELACWNWALTALTSQEPSYAEFWGRLQGSISDLSWYDETVAAVRVQLDTLAMKLNDEGLVQKLGGTLGMGVRMDEFGEDQREGKRQRVGELQQEAAELYVKRHGMTVDRENPAAWVVCHYTISDGFAGPEHWWIELPGKNGGRVVIQTVPKKNIEIAGENARWHDQTSSVGRSSEKDNYRRLEVPIKALKGRHVEILKAGMAQEPALLAEQSMR</sequence>
<feature type="compositionally biased region" description="Basic and acidic residues" evidence="1">
    <location>
        <begin position="46"/>
        <end position="64"/>
    </location>
</feature>
<dbReference type="AlphaFoldDB" id="A0A919NC82"/>
<feature type="region of interest" description="Disordered" evidence="1">
    <location>
        <begin position="26"/>
        <end position="69"/>
    </location>
</feature>
<comment type="caution">
    <text evidence="2">The sequence shown here is derived from an EMBL/GenBank/DDBJ whole genome shotgun (WGS) entry which is preliminary data.</text>
</comment>
<accession>A0A919NC82</accession>
<gene>
    <name evidence="2" type="ORF">Asi03nite_60110</name>
</gene>
<keyword evidence="3" id="KW-1185">Reference proteome</keyword>
<name>A0A919NC82_9ACTN</name>
<reference evidence="2" key="1">
    <citation type="submission" date="2021-01" db="EMBL/GenBank/DDBJ databases">
        <title>Whole genome shotgun sequence of Actinoplanes siamensis NBRC 109076.</title>
        <authorList>
            <person name="Komaki H."/>
            <person name="Tamura T."/>
        </authorList>
    </citation>
    <scope>NUCLEOTIDE SEQUENCE</scope>
    <source>
        <strain evidence="2">NBRC 109076</strain>
    </source>
</reference>
<evidence type="ECO:0000313" key="3">
    <source>
        <dbReference type="Proteomes" id="UP000629619"/>
    </source>
</evidence>